<keyword evidence="4" id="KW-1185">Reference proteome</keyword>
<dbReference type="EMBL" id="BSXT01002049">
    <property type="protein sequence ID" value="GMF46828.1"/>
    <property type="molecule type" value="Genomic_DNA"/>
</dbReference>
<feature type="region of interest" description="Disordered" evidence="1">
    <location>
        <begin position="626"/>
        <end position="656"/>
    </location>
</feature>
<dbReference type="PANTHER" id="PTHR15180">
    <property type="entry name" value="GENERAL TRANSCRIPTION FACTOR 3C POLYPEPTIDE 1"/>
    <property type="match status" value="1"/>
</dbReference>
<feature type="domain" description="GTF3C1 extended winged-helix" evidence="2">
    <location>
        <begin position="350"/>
        <end position="473"/>
    </location>
</feature>
<evidence type="ECO:0000256" key="1">
    <source>
        <dbReference type="SAM" id="MobiDB-lite"/>
    </source>
</evidence>
<feature type="region of interest" description="Disordered" evidence="1">
    <location>
        <begin position="896"/>
        <end position="973"/>
    </location>
</feature>
<dbReference type="OrthoDB" id="68020at2759"/>
<feature type="region of interest" description="Disordered" evidence="1">
    <location>
        <begin position="507"/>
        <end position="526"/>
    </location>
</feature>
<gene>
    <name evidence="3" type="ORF">Pfra01_001739700</name>
</gene>
<feature type="region of interest" description="Disordered" evidence="1">
    <location>
        <begin position="385"/>
        <end position="405"/>
    </location>
</feature>
<dbReference type="Pfam" id="PF24101">
    <property type="entry name" value="WHD_GTF3C1"/>
    <property type="match status" value="1"/>
</dbReference>
<evidence type="ECO:0000259" key="2">
    <source>
        <dbReference type="Pfam" id="PF24101"/>
    </source>
</evidence>
<proteinExistence type="predicted"/>
<comment type="caution">
    <text evidence="3">The sequence shown here is derived from an EMBL/GenBank/DDBJ whole genome shotgun (WGS) entry which is preliminary data.</text>
</comment>
<feature type="compositionally biased region" description="Polar residues" evidence="1">
    <location>
        <begin position="286"/>
        <end position="297"/>
    </location>
</feature>
<name>A0A9W7D195_9STRA</name>
<protein>
    <submittedName>
        <fullName evidence="3">Unnamed protein product</fullName>
    </submittedName>
</protein>
<dbReference type="Proteomes" id="UP001165121">
    <property type="component" value="Unassembled WGS sequence"/>
</dbReference>
<dbReference type="GO" id="GO:0006384">
    <property type="term" value="P:transcription initiation at RNA polymerase III promoter"/>
    <property type="evidence" value="ECO:0007669"/>
    <property type="project" value="InterPro"/>
</dbReference>
<feature type="compositionally biased region" description="Acidic residues" evidence="1">
    <location>
        <begin position="639"/>
        <end position="650"/>
    </location>
</feature>
<dbReference type="GO" id="GO:0000127">
    <property type="term" value="C:transcription factor TFIIIC complex"/>
    <property type="evidence" value="ECO:0007669"/>
    <property type="project" value="InterPro"/>
</dbReference>
<evidence type="ECO:0000313" key="3">
    <source>
        <dbReference type="EMBL" id="GMF46828.1"/>
    </source>
</evidence>
<dbReference type="PANTHER" id="PTHR15180:SF1">
    <property type="entry name" value="GENERAL TRANSCRIPTION FACTOR 3C POLYPEPTIDE 1"/>
    <property type="match status" value="1"/>
</dbReference>
<sequence>MVAACEELRHRALNIPVRAIAADLGDEHLAILEAVGNARVHGVTVTALLGVLKGGTVKRLHNYLDTLISYGLVVKRMMIVARPAMRRLNIIHLPRFAAEFRPQMFDESADFESDDHSKKILCAAAEAYLKGLPTLSAVMADLGRDLGLQKRQLEVLRSHIVQECKADEKFPLELFQAVLQPSRRASLEPKILNCVRYKPPNTRTNSNYRRGIVLELGLLRQIYGIIEDSAENGATIIDLRNQIVLPGNKLPYKLVSVLAGMYRLKAETIILGKNKAFRLYLDSVTPSSGTSKTQTPQDAADDVSPVTVHSTDLTTAKETSATNVKLERPFTVRANKALKVALGGSEVDGTNARRREHILNRLEDEKIISLSSLRASVFSVETQRAGTSALSSSSNPGGESATRTNGNNLILPVAVGKMDIRSILRIATELEVEKKLRLLQLPLPARNVSTKFRALRCVVAPGYEHNDVFIQGFVKNYCRDERLRRIHRNADKGEVVRFHKVESDNHDEVEQGSVRKRRRADMRIPHSSTAAIKELNSDSDGLSEAREAGIETIRHASDIEAEISDPGSPRTNEISYKIRRFVSQQKSGIHNQQFRKLGFAYGVMYRCKALHRFLWDALHEHGSSLQLPGNGKDTSLAELNDDNDDGDGDQPGESSVDPAAALQGIVFSRESILHSMPVHLYIQIFSGGGILTDSEFAIVEEAVAHQRTFDTIPKALREKIWSHESQRTSKVLGTLADLGLVLPHKIGMKHLAKILRAGYTDGRDGVLSRALKDNALGGLFRFNKRVRIVLDDSGNNERNFPAGNASVQRRGVNELDSIRIVGFTEKTYTFANTLPLKFSLETGCDVDRYWEALECLCLEQMTMEVESPRKNEPTVCDVPKPLKTRARRMHRILAWIPKSRKPVPKHKREDVDDRSDMHFKSGGIVSSSLRPRKKRRLSQHGDGTTVNNAGDKARRKHRKRDSSNVEDENNGKSDALTWTAEHEQLLVEYFIDSSKSRWKVSIPLGLQRDKEQIAFRNHTISRTGFGLVAIARKLGKRKIDVKKRLKEKLMEPAVKLLFENAKREAQAFDNPGGVFDEEVAIQGSTRLTALFRRAIMMIVSPREEYHPLVAEELISFWTPHEIRLVWRYLWLKNWIVRASEKERGRGYSTTQRLQDSLKVTTLSYPLLLFQQAAEQESLVSSTLEEISSGRPEPCDTKQCNTSLGGPQNGDQLFEDDFPTNATPGQCALKLGCQVLGTCSLIAVHATVFGTDAEADDALATQPTNGKRLPSSTKRESLLTCKSLKDRSGFAAHLANKVNVTKASALIDSWRVETKMHAVTVEDSELLSASEAFSLEESDDSNDPSAVALSLSKVSEQALTQAVVGHVRESGEEGLTLPSLMEKLRRTIDGDLRDALHMHVAVCLDLLVDRGVLICVNAYYDQRYIVKEHGDVWMLRPFSLVPSTRSLSTPQVVFEGEKDTLSFPWLKMDGGTNYTFLFAIQRKLLSLILQAPGITEKRAHAKMNKLLSLQDTREAMSLLVEEGLVYARAVTLPKTKSMSLFRTSAQPSVPKVVKPVGNVLAYDRSTFEVHYFPHIECIQRFGSIVQDYQNEVFQND</sequence>
<evidence type="ECO:0000313" key="4">
    <source>
        <dbReference type="Proteomes" id="UP001165121"/>
    </source>
</evidence>
<accession>A0A9W7D195</accession>
<dbReference type="InterPro" id="IPR044210">
    <property type="entry name" value="Tfc3-like"/>
</dbReference>
<feature type="compositionally biased region" description="Basic and acidic residues" evidence="1">
    <location>
        <begin position="907"/>
        <end position="919"/>
    </location>
</feature>
<feature type="region of interest" description="Disordered" evidence="1">
    <location>
        <begin position="286"/>
        <end position="311"/>
    </location>
</feature>
<dbReference type="GO" id="GO:0003677">
    <property type="term" value="F:DNA binding"/>
    <property type="evidence" value="ECO:0007669"/>
    <property type="project" value="InterPro"/>
</dbReference>
<dbReference type="GO" id="GO:0042791">
    <property type="term" value="P:5S class rRNA transcription by RNA polymerase III"/>
    <property type="evidence" value="ECO:0007669"/>
    <property type="project" value="TreeGrafter"/>
</dbReference>
<reference evidence="3" key="1">
    <citation type="submission" date="2023-04" db="EMBL/GenBank/DDBJ databases">
        <title>Phytophthora fragariaefolia NBRC 109709.</title>
        <authorList>
            <person name="Ichikawa N."/>
            <person name="Sato H."/>
            <person name="Tonouchi N."/>
        </authorList>
    </citation>
    <scope>NUCLEOTIDE SEQUENCE</scope>
    <source>
        <strain evidence="3">NBRC 109709</strain>
    </source>
</reference>
<organism evidence="3 4">
    <name type="scientific">Phytophthora fragariaefolia</name>
    <dbReference type="NCBI Taxonomy" id="1490495"/>
    <lineage>
        <taxon>Eukaryota</taxon>
        <taxon>Sar</taxon>
        <taxon>Stramenopiles</taxon>
        <taxon>Oomycota</taxon>
        <taxon>Peronosporomycetes</taxon>
        <taxon>Peronosporales</taxon>
        <taxon>Peronosporaceae</taxon>
        <taxon>Phytophthora</taxon>
    </lineage>
</organism>
<dbReference type="InterPro" id="IPR056467">
    <property type="entry name" value="eWH_GTF3C1"/>
</dbReference>